<name>A0A8X6KCG4_9ARAC</name>
<gene>
    <name evidence="2" type="ORF">TNIN_261251</name>
</gene>
<feature type="signal peptide" evidence="1">
    <location>
        <begin position="1"/>
        <end position="19"/>
    </location>
</feature>
<dbReference type="Proteomes" id="UP000886998">
    <property type="component" value="Unassembled WGS sequence"/>
</dbReference>
<proteinExistence type="predicted"/>
<reference evidence="2" key="1">
    <citation type="submission" date="2020-08" db="EMBL/GenBank/DDBJ databases">
        <title>Multicomponent nature underlies the extraordinary mechanical properties of spider dragline silk.</title>
        <authorList>
            <person name="Kono N."/>
            <person name="Nakamura H."/>
            <person name="Mori M."/>
            <person name="Yoshida Y."/>
            <person name="Ohtoshi R."/>
            <person name="Malay A.D."/>
            <person name="Moran D.A.P."/>
            <person name="Tomita M."/>
            <person name="Numata K."/>
            <person name="Arakawa K."/>
        </authorList>
    </citation>
    <scope>NUCLEOTIDE SEQUENCE</scope>
</reference>
<evidence type="ECO:0000313" key="2">
    <source>
        <dbReference type="EMBL" id="GFS39423.1"/>
    </source>
</evidence>
<evidence type="ECO:0000256" key="1">
    <source>
        <dbReference type="SAM" id="SignalP"/>
    </source>
</evidence>
<accession>A0A8X6KCG4</accession>
<sequence>MKRRRNELLFILVVEHVYCEDVDQQVAGSYPTLSRRSKARHRKTMSACWRDKITVSNEAETSRRISFLQVHFVMLQFKSTSVLPSVLAAAFDASRFSHTGHAHSPFLIYERSSGYPFCSDFQSNNVVMLLKSRTLTPNLSQQKRAIELDLQASQLELE</sequence>
<evidence type="ECO:0000313" key="3">
    <source>
        <dbReference type="Proteomes" id="UP000886998"/>
    </source>
</evidence>
<protein>
    <submittedName>
        <fullName evidence="2">Uncharacterized protein</fullName>
    </submittedName>
</protein>
<keyword evidence="1" id="KW-0732">Signal</keyword>
<organism evidence="2 3">
    <name type="scientific">Trichonephila inaurata madagascariensis</name>
    <dbReference type="NCBI Taxonomy" id="2747483"/>
    <lineage>
        <taxon>Eukaryota</taxon>
        <taxon>Metazoa</taxon>
        <taxon>Ecdysozoa</taxon>
        <taxon>Arthropoda</taxon>
        <taxon>Chelicerata</taxon>
        <taxon>Arachnida</taxon>
        <taxon>Araneae</taxon>
        <taxon>Araneomorphae</taxon>
        <taxon>Entelegynae</taxon>
        <taxon>Araneoidea</taxon>
        <taxon>Nephilidae</taxon>
        <taxon>Trichonephila</taxon>
        <taxon>Trichonephila inaurata</taxon>
    </lineage>
</organism>
<comment type="caution">
    <text evidence="2">The sequence shown here is derived from an EMBL/GenBank/DDBJ whole genome shotgun (WGS) entry which is preliminary data.</text>
</comment>
<dbReference type="AlphaFoldDB" id="A0A8X6KCG4"/>
<keyword evidence="3" id="KW-1185">Reference proteome</keyword>
<feature type="chain" id="PRO_5036446261" evidence="1">
    <location>
        <begin position="20"/>
        <end position="158"/>
    </location>
</feature>
<dbReference type="EMBL" id="BMAV01025199">
    <property type="protein sequence ID" value="GFS39423.1"/>
    <property type="molecule type" value="Genomic_DNA"/>
</dbReference>